<gene>
    <name evidence="3" type="ORF">G3T16_06685</name>
</gene>
<dbReference type="AlphaFoldDB" id="A0A6C0TZE3"/>
<dbReference type="SUPFAM" id="SSF53474">
    <property type="entry name" value="alpha/beta-Hydrolases"/>
    <property type="match status" value="1"/>
</dbReference>
<accession>A0A6C0TZE3</accession>
<dbReference type="InterPro" id="IPR029058">
    <property type="entry name" value="AB_hydrolase_fold"/>
</dbReference>
<reference evidence="3 4" key="1">
    <citation type="submission" date="2020-02" db="EMBL/GenBank/DDBJ databases">
        <title>Genome sequencing for Kineobactrum sp. M2.</title>
        <authorList>
            <person name="Park S.-J."/>
        </authorList>
    </citation>
    <scope>NUCLEOTIDE SEQUENCE [LARGE SCALE GENOMIC DNA]</scope>
    <source>
        <strain evidence="3 4">M2</strain>
    </source>
</reference>
<keyword evidence="4" id="KW-1185">Reference proteome</keyword>
<dbReference type="PANTHER" id="PTHR43194:SF2">
    <property type="entry name" value="PEROXISOMAL MEMBRANE PROTEIN LPX1"/>
    <property type="match status" value="1"/>
</dbReference>
<dbReference type="Gene3D" id="3.40.50.1820">
    <property type="entry name" value="alpha/beta hydrolase"/>
    <property type="match status" value="1"/>
</dbReference>
<feature type="domain" description="AB hydrolase-1" evidence="2">
    <location>
        <begin position="58"/>
        <end position="207"/>
    </location>
</feature>
<dbReference type="RefSeq" id="WP_163494377.1">
    <property type="nucleotide sequence ID" value="NZ_CP048711.1"/>
</dbReference>
<dbReference type="InterPro" id="IPR050228">
    <property type="entry name" value="Carboxylesterase_BioH"/>
</dbReference>
<proteinExistence type="predicted"/>
<dbReference type="InterPro" id="IPR000073">
    <property type="entry name" value="AB_hydrolase_1"/>
</dbReference>
<dbReference type="KEGG" id="kim:G3T16_06685"/>
<organism evidence="3 4">
    <name type="scientific">Kineobactrum salinum</name>
    <dbReference type="NCBI Taxonomy" id="2708301"/>
    <lineage>
        <taxon>Bacteria</taxon>
        <taxon>Pseudomonadati</taxon>
        <taxon>Pseudomonadota</taxon>
        <taxon>Gammaproteobacteria</taxon>
        <taxon>Cellvibrionales</taxon>
        <taxon>Halieaceae</taxon>
        <taxon>Kineobactrum</taxon>
    </lineage>
</organism>
<dbReference type="GO" id="GO:0016787">
    <property type="term" value="F:hydrolase activity"/>
    <property type="evidence" value="ECO:0007669"/>
    <property type="project" value="UniProtKB-KW"/>
</dbReference>
<keyword evidence="3" id="KW-0378">Hydrolase</keyword>
<keyword evidence="1" id="KW-0732">Signal</keyword>
<feature type="signal peptide" evidence="1">
    <location>
        <begin position="1"/>
        <end position="24"/>
    </location>
</feature>
<protein>
    <submittedName>
        <fullName evidence="3">Alpha/beta hydrolase</fullName>
    </submittedName>
</protein>
<sequence length="356" mass="38661">MSGAMQAAVALFVMLLMPATTVSGGNIEREDMFVDGEHGISLFIREVRADTAEGDAVPILLLHGARVPGVASFDLPVPNGSLAADLANAGHVVYIMDARGYGFSTRPPEMSEARDENPPLVRSPAVVKDIAAVVEFIRKRQSVERIALLGWATGGHWGGYYASLHPDRISHLVIYNSLYGGSDEHSLIGHGSGLEDSDRPGRFNTAAVGAYRFNAASSLFGSWDRSIPVEDKSAWRDPAVADAYAEAALASDDTAGTREPPSFRAPSGALEDSFYMATGRQLWDASLVDSRVLIIGTERDFWSRSADRETLAQHLVHAKEIRSVLIPEATHYVHLDRPERGRDRFIGEVTEFIGSE</sequence>
<evidence type="ECO:0000313" key="4">
    <source>
        <dbReference type="Proteomes" id="UP000477680"/>
    </source>
</evidence>
<dbReference type="Pfam" id="PF00561">
    <property type="entry name" value="Abhydrolase_1"/>
    <property type="match status" value="1"/>
</dbReference>
<dbReference type="EMBL" id="CP048711">
    <property type="protein sequence ID" value="QIB65136.1"/>
    <property type="molecule type" value="Genomic_DNA"/>
</dbReference>
<dbReference type="PANTHER" id="PTHR43194">
    <property type="entry name" value="HYDROLASE ALPHA/BETA FOLD FAMILY"/>
    <property type="match status" value="1"/>
</dbReference>
<dbReference type="Proteomes" id="UP000477680">
    <property type="component" value="Chromosome"/>
</dbReference>
<evidence type="ECO:0000256" key="1">
    <source>
        <dbReference type="SAM" id="SignalP"/>
    </source>
</evidence>
<evidence type="ECO:0000313" key="3">
    <source>
        <dbReference type="EMBL" id="QIB65136.1"/>
    </source>
</evidence>
<name>A0A6C0TZE3_9GAMM</name>
<evidence type="ECO:0000259" key="2">
    <source>
        <dbReference type="Pfam" id="PF00561"/>
    </source>
</evidence>
<feature type="chain" id="PRO_5025384196" evidence="1">
    <location>
        <begin position="25"/>
        <end position="356"/>
    </location>
</feature>